<dbReference type="RefSeq" id="WP_086160767.1">
    <property type="nucleotide sequence ID" value="NZ_CP021121.1"/>
</dbReference>
<sequence>MSVIVAGALYVAAEDRDRFIEGNRTVVEAGRRHPGCRDVSISPDPVDPGRVNLFEHWESRAALDAFRAVAPRPSVSVGIVSDQVLRHEVSRTGPPFG</sequence>
<dbReference type="Proteomes" id="UP000194218">
    <property type="component" value="Chromosome"/>
</dbReference>
<dbReference type="Gene3D" id="3.30.70.100">
    <property type="match status" value="1"/>
</dbReference>
<feature type="domain" description="ABM" evidence="1">
    <location>
        <begin position="3"/>
        <end position="97"/>
    </location>
</feature>
<keyword evidence="2" id="KW-0560">Oxidoreductase</keyword>
<dbReference type="AlphaFoldDB" id="A0A1W7D1X5"/>
<gene>
    <name evidence="2" type="ORF">CAG99_20645</name>
</gene>
<dbReference type="PROSITE" id="PS51725">
    <property type="entry name" value="ABM"/>
    <property type="match status" value="1"/>
</dbReference>
<evidence type="ECO:0000313" key="3">
    <source>
        <dbReference type="Proteomes" id="UP000194218"/>
    </source>
</evidence>
<dbReference type="KEGG" id="smao:CAG99_20645"/>
<keyword evidence="3" id="KW-1185">Reference proteome</keyword>
<protein>
    <submittedName>
        <fullName evidence="2">Antibiotic biosynthesis monooxygenase</fullName>
    </submittedName>
</protein>
<evidence type="ECO:0000259" key="1">
    <source>
        <dbReference type="PROSITE" id="PS51725"/>
    </source>
</evidence>
<dbReference type="EMBL" id="CP021121">
    <property type="protein sequence ID" value="ARQ70929.1"/>
    <property type="molecule type" value="Genomic_DNA"/>
</dbReference>
<organism evidence="2 3">
    <name type="scientific">Streptomyces marincola</name>
    <dbReference type="NCBI Taxonomy" id="2878388"/>
    <lineage>
        <taxon>Bacteria</taxon>
        <taxon>Bacillati</taxon>
        <taxon>Actinomycetota</taxon>
        <taxon>Actinomycetes</taxon>
        <taxon>Kitasatosporales</taxon>
        <taxon>Streptomycetaceae</taxon>
        <taxon>Streptomyces</taxon>
    </lineage>
</organism>
<evidence type="ECO:0000313" key="2">
    <source>
        <dbReference type="EMBL" id="ARQ70929.1"/>
    </source>
</evidence>
<dbReference type="OrthoDB" id="287932at2"/>
<dbReference type="Pfam" id="PF03992">
    <property type="entry name" value="ABM"/>
    <property type="match status" value="1"/>
</dbReference>
<reference evidence="2 3" key="1">
    <citation type="submission" date="2017-05" db="EMBL/GenBank/DDBJ databases">
        <title>Complete genome sequence of Streptomyces sp. SCSIO 03032 revealed the diverse biosynthetic pathways for its bioactive secondary metabolites.</title>
        <authorList>
            <person name="Ma L."/>
            <person name="Zhu Y."/>
            <person name="Zhang W."/>
            <person name="Zhang G."/>
            <person name="Tian X."/>
            <person name="Zhang S."/>
            <person name="Zhang C."/>
        </authorList>
    </citation>
    <scope>NUCLEOTIDE SEQUENCE [LARGE SCALE GENOMIC DNA]</scope>
    <source>
        <strain evidence="2 3">SCSIO 03032</strain>
    </source>
</reference>
<name>A0A1W7D1X5_9ACTN</name>
<dbReference type="InterPro" id="IPR007138">
    <property type="entry name" value="ABM_dom"/>
</dbReference>
<dbReference type="GO" id="GO:0004497">
    <property type="term" value="F:monooxygenase activity"/>
    <property type="evidence" value="ECO:0007669"/>
    <property type="project" value="UniProtKB-KW"/>
</dbReference>
<dbReference type="SUPFAM" id="SSF54909">
    <property type="entry name" value="Dimeric alpha+beta barrel"/>
    <property type="match status" value="1"/>
</dbReference>
<keyword evidence="2" id="KW-0503">Monooxygenase</keyword>
<accession>A0A1W7D1X5</accession>
<dbReference type="InterPro" id="IPR011008">
    <property type="entry name" value="Dimeric_a/b-barrel"/>
</dbReference>
<proteinExistence type="predicted"/>